<dbReference type="AlphaFoldDB" id="A0A316UGS5"/>
<dbReference type="GO" id="GO:1901909">
    <property type="term" value="P:diadenosine hexaphosphate catabolic process"/>
    <property type="evidence" value="ECO:0007669"/>
    <property type="project" value="TreeGrafter"/>
</dbReference>
<dbReference type="GO" id="GO:0071543">
    <property type="term" value="P:diphosphoinositol polyphosphate metabolic process"/>
    <property type="evidence" value="ECO:0007669"/>
    <property type="project" value="TreeGrafter"/>
</dbReference>
<evidence type="ECO:0000256" key="4">
    <source>
        <dbReference type="ARBA" id="ARBA00022842"/>
    </source>
</evidence>
<keyword evidence="3 5" id="KW-0378">Hydrolase</keyword>
<feature type="compositionally biased region" description="Low complexity" evidence="6">
    <location>
        <begin position="108"/>
        <end position="118"/>
    </location>
</feature>
<dbReference type="Gene3D" id="3.90.79.10">
    <property type="entry name" value="Nucleoside Triphosphate Pyrophosphohydrolase"/>
    <property type="match status" value="1"/>
</dbReference>
<dbReference type="Pfam" id="PF00293">
    <property type="entry name" value="NUDIX"/>
    <property type="match status" value="1"/>
</dbReference>
<dbReference type="GO" id="GO:0005634">
    <property type="term" value="C:nucleus"/>
    <property type="evidence" value="ECO:0007669"/>
    <property type="project" value="TreeGrafter"/>
</dbReference>
<evidence type="ECO:0000259" key="7">
    <source>
        <dbReference type="PROSITE" id="PS51462"/>
    </source>
</evidence>
<dbReference type="PROSITE" id="PS00893">
    <property type="entry name" value="NUDIX_BOX"/>
    <property type="match status" value="1"/>
</dbReference>
<evidence type="ECO:0000313" key="8">
    <source>
        <dbReference type="EMBL" id="PWN23531.1"/>
    </source>
</evidence>
<dbReference type="EMBL" id="KZ819321">
    <property type="protein sequence ID" value="PWN23531.1"/>
    <property type="molecule type" value="Genomic_DNA"/>
</dbReference>
<comment type="cofactor">
    <cofactor evidence="1">
        <name>Mg(2+)</name>
        <dbReference type="ChEBI" id="CHEBI:18420"/>
    </cofactor>
</comment>
<comment type="similarity">
    <text evidence="5">Belongs to the Nudix hydrolase family.</text>
</comment>
<reference evidence="8 9" key="1">
    <citation type="journal article" date="2018" name="Mol. Biol. Evol.">
        <title>Broad Genomic Sampling Reveals a Smut Pathogenic Ancestry of the Fungal Clade Ustilaginomycotina.</title>
        <authorList>
            <person name="Kijpornyongpan T."/>
            <person name="Mondo S.J."/>
            <person name="Barry K."/>
            <person name="Sandor L."/>
            <person name="Lee J."/>
            <person name="Lipzen A."/>
            <person name="Pangilinan J."/>
            <person name="LaButti K."/>
            <person name="Hainaut M."/>
            <person name="Henrissat B."/>
            <person name="Grigoriev I.V."/>
            <person name="Spatafora J.W."/>
            <person name="Aime M.C."/>
        </authorList>
    </citation>
    <scope>NUCLEOTIDE SEQUENCE [LARGE SCALE GENOMIC DNA]</scope>
    <source>
        <strain evidence="8 9">MCA 4718</strain>
    </source>
</reference>
<keyword evidence="2" id="KW-0479">Metal-binding</keyword>
<dbReference type="InterPro" id="IPR020084">
    <property type="entry name" value="NUDIX_hydrolase_CS"/>
</dbReference>
<dbReference type="CDD" id="cd04666">
    <property type="entry name" value="NUDIX_DIPP2_like_Nudt4"/>
    <property type="match status" value="1"/>
</dbReference>
<feature type="domain" description="Nudix hydrolase" evidence="7">
    <location>
        <begin position="11"/>
        <end position="177"/>
    </location>
</feature>
<dbReference type="GO" id="GO:0005737">
    <property type="term" value="C:cytoplasm"/>
    <property type="evidence" value="ECO:0007669"/>
    <property type="project" value="TreeGrafter"/>
</dbReference>
<evidence type="ECO:0000256" key="2">
    <source>
        <dbReference type="ARBA" id="ARBA00022723"/>
    </source>
</evidence>
<protein>
    <submittedName>
        <fullName evidence="8">NUDIX hydrolase</fullName>
    </submittedName>
</protein>
<dbReference type="PROSITE" id="PS51462">
    <property type="entry name" value="NUDIX"/>
    <property type="match status" value="1"/>
</dbReference>
<feature type="compositionally biased region" description="Basic and acidic residues" evidence="6">
    <location>
        <begin position="68"/>
        <end position="79"/>
    </location>
</feature>
<name>A0A316UGS5_9BASI</name>
<dbReference type="PANTHER" id="PTHR12629">
    <property type="entry name" value="DIPHOSPHOINOSITOL POLYPHOSPHATE PHOSPHOHYDROLASE"/>
    <property type="match status" value="1"/>
</dbReference>
<sequence length="179" mass="19733">MSPDKAAHIQPRQVAVAIAYRFTGEAGSEAGAGSSKQAVEVCLVSSRKHANRWVLPKGGVEEGEDVGEAARRELWEEAGLKSPSSSPPAPLRHEPSLTTTPDHKSHRSSPSNVSPSDPTFIPRAVYTAIEVRLEQGYEGEEQWPERHERERKWVGFDEACELVRWRGDALRLLRGSSIA</sequence>
<gene>
    <name evidence="8" type="ORF">BCV69DRAFT_295857</name>
</gene>
<evidence type="ECO:0000256" key="3">
    <source>
        <dbReference type="ARBA" id="ARBA00022801"/>
    </source>
</evidence>
<dbReference type="GO" id="GO:0046872">
    <property type="term" value="F:metal ion binding"/>
    <property type="evidence" value="ECO:0007669"/>
    <property type="project" value="UniProtKB-KW"/>
</dbReference>
<dbReference type="GO" id="GO:1901907">
    <property type="term" value="P:diadenosine pentaphosphate catabolic process"/>
    <property type="evidence" value="ECO:0007669"/>
    <property type="project" value="TreeGrafter"/>
</dbReference>
<dbReference type="GO" id="GO:1901911">
    <property type="term" value="P:adenosine 5'-(hexahydrogen pentaphosphate) catabolic process"/>
    <property type="evidence" value="ECO:0007669"/>
    <property type="project" value="TreeGrafter"/>
</dbReference>
<dbReference type="InterPro" id="IPR047198">
    <property type="entry name" value="DDP-like_NUDIX"/>
</dbReference>
<proteinExistence type="inferred from homology"/>
<dbReference type="GeneID" id="37015679"/>
<dbReference type="RefSeq" id="XP_025350691.1">
    <property type="nucleotide sequence ID" value="XM_025493945.1"/>
</dbReference>
<keyword evidence="9" id="KW-1185">Reference proteome</keyword>
<dbReference type="InterPro" id="IPR000086">
    <property type="entry name" value="NUDIX_hydrolase_dom"/>
</dbReference>
<dbReference type="PANTHER" id="PTHR12629:SF0">
    <property type="entry name" value="DIPHOSPHOINOSITOL-POLYPHOSPHATE DIPHOSPHATASE"/>
    <property type="match status" value="1"/>
</dbReference>
<dbReference type="STRING" id="1684307.A0A316UGS5"/>
<dbReference type="PRINTS" id="PR00502">
    <property type="entry name" value="NUDIXFAMILY"/>
</dbReference>
<evidence type="ECO:0000313" key="9">
    <source>
        <dbReference type="Proteomes" id="UP000245942"/>
    </source>
</evidence>
<organism evidence="8 9">
    <name type="scientific">Pseudomicrostroma glucosiphilum</name>
    <dbReference type="NCBI Taxonomy" id="1684307"/>
    <lineage>
        <taxon>Eukaryota</taxon>
        <taxon>Fungi</taxon>
        <taxon>Dikarya</taxon>
        <taxon>Basidiomycota</taxon>
        <taxon>Ustilaginomycotina</taxon>
        <taxon>Exobasidiomycetes</taxon>
        <taxon>Microstromatales</taxon>
        <taxon>Microstromatales incertae sedis</taxon>
        <taxon>Pseudomicrostroma</taxon>
    </lineage>
</organism>
<keyword evidence="4" id="KW-0460">Magnesium</keyword>
<evidence type="ECO:0000256" key="1">
    <source>
        <dbReference type="ARBA" id="ARBA00001946"/>
    </source>
</evidence>
<dbReference type="SUPFAM" id="SSF55811">
    <property type="entry name" value="Nudix"/>
    <property type="match status" value="1"/>
</dbReference>
<dbReference type="InterPro" id="IPR015797">
    <property type="entry name" value="NUDIX_hydrolase-like_dom_sf"/>
</dbReference>
<dbReference type="Proteomes" id="UP000245942">
    <property type="component" value="Unassembled WGS sequence"/>
</dbReference>
<dbReference type="GO" id="GO:0000298">
    <property type="term" value="F:endopolyphosphatase activity"/>
    <property type="evidence" value="ECO:0007669"/>
    <property type="project" value="TreeGrafter"/>
</dbReference>
<dbReference type="GO" id="GO:0008486">
    <property type="term" value="F:diphosphoinositol-polyphosphate diphosphatase activity"/>
    <property type="evidence" value="ECO:0007669"/>
    <property type="project" value="TreeGrafter"/>
</dbReference>
<dbReference type="OrthoDB" id="2011998at2759"/>
<evidence type="ECO:0000256" key="6">
    <source>
        <dbReference type="SAM" id="MobiDB-lite"/>
    </source>
</evidence>
<accession>A0A316UGS5</accession>
<evidence type="ECO:0000256" key="5">
    <source>
        <dbReference type="RuleBase" id="RU003476"/>
    </source>
</evidence>
<dbReference type="GO" id="GO:0034431">
    <property type="term" value="F:bis(5'-adenosyl)-hexaphosphatase activity"/>
    <property type="evidence" value="ECO:0007669"/>
    <property type="project" value="TreeGrafter"/>
</dbReference>
<feature type="region of interest" description="Disordered" evidence="6">
    <location>
        <begin position="53"/>
        <end position="120"/>
    </location>
</feature>
<dbReference type="InterPro" id="IPR020476">
    <property type="entry name" value="Nudix_hydrolase"/>
</dbReference>
<dbReference type="GO" id="GO:0034432">
    <property type="term" value="F:bis(5'-adenosyl)-pentaphosphatase activity"/>
    <property type="evidence" value="ECO:0007669"/>
    <property type="project" value="TreeGrafter"/>
</dbReference>